<dbReference type="InterPro" id="IPR017871">
    <property type="entry name" value="ABC_transporter-like_CS"/>
</dbReference>
<dbReference type="SMART" id="SM00382">
    <property type="entry name" value="AAA"/>
    <property type="match status" value="2"/>
</dbReference>
<dbReference type="GO" id="GO:0015749">
    <property type="term" value="P:monosaccharide transmembrane transport"/>
    <property type="evidence" value="ECO:0007669"/>
    <property type="project" value="UniProtKB-ARBA"/>
</dbReference>
<proteinExistence type="predicted"/>
<keyword evidence="5" id="KW-0762">Sugar transport</keyword>
<dbReference type="Proteomes" id="UP000662904">
    <property type="component" value="Chromosome"/>
</dbReference>
<evidence type="ECO:0000256" key="3">
    <source>
        <dbReference type="ARBA" id="ARBA00022448"/>
    </source>
</evidence>
<dbReference type="PROSITE" id="PS00211">
    <property type="entry name" value="ABC_TRANSPORTER_1"/>
    <property type="match status" value="1"/>
</dbReference>
<dbReference type="KEGG" id="kme:H0A61_01000"/>
<dbReference type="PROSITE" id="PS50893">
    <property type="entry name" value="ABC_TRANSPORTER_2"/>
    <property type="match status" value="2"/>
</dbReference>
<feature type="domain" description="ABC transporter" evidence="12">
    <location>
        <begin position="6"/>
        <end position="244"/>
    </location>
</feature>
<evidence type="ECO:0000256" key="11">
    <source>
        <dbReference type="SAM" id="Coils"/>
    </source>
</evidence>
<dbReference type="Gene3D" id="3.40.50.300">
    <property type="entry name" value="P-loop containing nucleotide triphosphate hydrolases"/>
    <property type="match status" value="2"/>
</dbReference>
<dbReference type="InterPro" id="IPR003593">
    <property type="entry name" value="AAA+_ATPase"/>
</dbReference>
<reference evidence="13" key="1">
    <citation type="submission" date="2020-07" db="EMBL/GenBank/DDBJ databases">
        <title>Koleobacter methoxysyntrophicus gen. nov., sp. nov., a novel anaerobic bacterium isolated from deep subsurface oil field and proposal of Koleobacterales ord. nov. in the phylum Firmicutes.</title>
        <authorList>
            <person name="Sakamoto S."/>
            <person name="Tamaki H."/>
        </authorList>
    </citation>
    <scope>NUCLEOTIDE SEQUENCE</scope>
    <source>
        <strain evidence="13">NRmbB1</strain>
    </source>
</reference>
<protein>
    <submittedName>
        <fullName evidence="13">Ribose import ATP-binding protein RbsA</fullName>
    </submittedName>
</protein>
<dbReference type="PANTHER" id="PTHR43790">
    <property type="entry name" value="CARBOHYDRATE TRANSPORT ATP-BINDING PROTEIN MG119-RELATED"/>
    <property type="match status" value="1"/>
</dbReference>
<dbReference type="FunFam" id="3.40.50.300:FF:000127">
    <property type="entry name" value="Ribose import ATP-binding protein RbsA"/>
    <property type="match status" value="1"/>
</dbReference>
<dbReference type="InterPro" id="IPR003439">
    <property type="entry name" value="ABC_transporter-like_ATP-bd"/>
</dbReference>
<feature type="coiled-coil region" evidence="11">
    <location>
        <begin position="357"/>
        <end position="388"/>
    </location>
</feature>
<evidence type="ECO:0000256" key="7">
    <source>
        <dbReference type="ARBA" id="ARBA00022741"/>
    </source>
</evidence>
<accession>A0A8A0RL94</accession>
<evidence type="ECO:0000256" key="2">
    <source>
        <dbReference type="ARBA" id="ARBA00004533"/>
    </source>
</evidence>
<dbReference type="GO" id="GO:0005886">
    <property type="term" value="C:plasma membrane"/>
    <property type="evidence" value="ECO:0007669"/>
    <property type="project" value="UniProtKB-SubCell"/>
</dbReference>
<dbReference type="GO" id="GO:0005524">
    <property type="term" value="F:ATP binding"/>
    <property type="evidence" value="ECO:0007669"/>
    <property type="project" value="UniProtKB-KW"/>
</dbReference>
<evidence type="ECO:0000259" key="12">
    <source>
        <dbReference type="PROSITE" id="PS50893"/>
    </source>
</evidence>
<sequence length="514" mass="57441">MTETILKSKSITKKFPGVIALDNVDLDIKKGEVHALVGENGAGKSTLIKILTGAYIKDEGTIYWKDNEIEIKNPKHAIELGIAAIYQELNLIPELSVAENIFLGREIKEKGTKMFLDIKTMREKARQILKDLGQNIDPTMKTGFLGIGKQQMVEIAKALSMNAEIIIMDEPTSSLSGGEVRELMKTIHRLREKGISVIFISHRLEEVMEIADRATVLRDGQKIITVNISETTKEDLIKYMVGRSLEEQFPKIPCKTGEEGLRVENLNRGNILKDINFTAYKGEVLGVAGLVGSGRTEMARAIFGADPIDSGEIYIEGHRVKIKSPQDAIKHGMAFLTEDRKGQGLFLDDDINFNMTIASLKKFIKRLLLNIKEQKNETKKLIKDLQIKPPDINKKARNLSGGNQQKLVIGKWLSSDADVFIFDEPTRGIDVGAKVEVYNLINSLTKKGKTIIMISSELPEILGMSDRIIVMHEGRIAGEFERHEATQEKIMKAATGEVQNCECESERENRGRNL</sequence>
<evidence type="ECO:0000256" key="4">
    <source>
        <dbReference type="ARBA" id="ARBA00022475"/>
    </source>
</evidence>
<dbReference type="FunFam" id="3.40.50.300:FF:000126">
    <property type="entry name" value="Galactose/methyl galactoside import ATP-binding protein MglA"/>
    <property type="match status" value="1"/>
</dbReference>
<keyword evidence="7" id="KW-0547">Nucleotide-binding</keyword>
<organism evidence="13 14">
    <name type="scientific">Koleobacter methoxysyntrophicus</name>
    <dbReference type="NCBI Taxonomy" id="2751313"/>
    <lineage>
        <taxon>Bacteria</taxon>
        <taxon>Bacillati</taxon>
        <taxon>Bacillota</taxon>
        <taxon>Clostridia</taxon>
        <taxon>Koleobacterales</taxon>
        <taxon>Koleobacteraceae</taxon>
        <taxon>Koleobacter</taxon>
    </lineage>
</organism>
<keyword evidence="3" id="KW-0813">Transport</keyword>
<dbReference type="PANTHER" id="PTHR43790:SF3">
    <property type="entry name" value="D-ALLOSE IMPORT ATP-BINDING PROTEIN ALSA-RELATED"/>
    <property type="match status" value="1"/>
</dbReference>
<evidence type="ECO:0000256" key="5">
    <source>
        <dbReference type="ARBA" id="ARBA00022597"/>
    </source>
</evidence>
<dbReference type="CDD" id="cd03215">
    <property type="entry name" value="ABC_Carb_Monos_II"/>
    <property type="match status" value="1"/>
</dbReference>
<keyword evidence="14" id="KW-1185">Reference proteome</keyword>
<evidence type="ECO:0000256" key="1">
    <source>
        <dbReference type="ARBA" id="ARBA00004202"/>
    </source>
</evidence>
<dbReference type="InterPro" id="IPR050107">
    <property type="entry name" value="ABC_carbohydrate_import_ATPase"/>
</dbReference>
<dbReference type="Pfam" id="PF00005">
    <property type="entry name" value="ABC_tran"/>
    <property type="match status" value="2"/>
</dbReference>
<dbReference type="EMBL" id="CP059066">
    <property type="protein sequence ID" value="QSQ08662.1"/>
    <property type="molecule type" value="Genomic_DNA"/>
</dbReference>
<keyword evidence="4" id="KW-1003">Cell membrane</keyword>
<dbReference type="AlphaFoldDB" id="A0A8A0RL94"/>
<evidence type="ECO:0000256" key="9">
    <source>
        <dbReference type="ARBA" id="ARBA00022967"/>
    </source>
</evidence>
<keyword evidence="11" id="KW-0175">Coiled coil</keyword>
<evidence type="ECO:0000256" key="10">
    <source>
        <dbReference type="ARBA" id="ARBA00023136"/>
    </source>
</evidence>
<evidence type="ECO:0000313" key="14">
    <source>
        <dbReference type="Proteomes" id="UP000662904"/>
    </source>
</evidence>
<dbReference type="RefSeq" id="WP_206708867.1">
    <property type="nucleotide sequence ID" value="NZ_CP059066.1"/>
</dbReference>
<dbReference type="InterPro" id="IPR027417">
    <property type="entry name" value="P-loop_NTPase"/>
</dbReference>
<keyword evidence="8 13" id="KW-0067">ATP-binding</keyword>
<feature type="domain" description="ABC transporter" evidence="12">
    <location>
        <begin position="261"/>
        <end position="498"/>
    </location>
</feature>
<evidence type="ECO:0000256" key="6">
    <source>
        <dbReference type="ARBA" id="ARBA00022737"/>
    </source>
</evidence>
<keyword evidence="9" id="KW-1278">Translocase</keyword>
<comment type="subcellular location">
    <subcellularLocation>
        <location evidence="2">Cell inner membrane</location>
    </subcellularLocation>
    <subcellularLocation>
        <location evidence="1">Cell membrane</location>
        <topology evidence="1">Peripheral membrane protein</topology>
    </subcellularLocation>
</comment>
<name>A0A8A0RL94_9FIRM</name>
<evidence type="ECO:0000313" key="13">
    <source>
        <dbReference type="EMBL" id="QSQ08662.1"/>
    </source>
</evidence>
<dbReference type="GO" id="GO:0016887">
    <property type="term" value="F:ATP hydrolysis activity"/>
    <property type="evidence" value="ECO:0007669"/>
    <property type="project" value="InterPro"/>
</dbReference>
<gene>
    <name evidence="13" type="primary">rbsA_1</name>
    <name evidence="13" type="ORF">H0A61_01000</name>
</gene>
<dbReference type="SUPFAM" id="SSF52540">
    <property type="entry name" value="P-loop containing nucleoside triphosphate hydrolases"/>
    <property type="match status" value="2"/>
</dbReference>
<keyword evidence="6" id="KW-0677">Repeat</keyword>
<keyword evidence="10" id="KW-0472">Membrane</keyword>
<dbReference type="CDD" id="cd03216">
    <property type="entry name" value="ABC_Carb_Monos_I"/>
    <property type="match status" value="1"/>
</dbReference>
<evidence type="ECO:0000256" key="8">
    <source>
        <dbReference type="ARBA" id="ARBA00022840"/>
    </source>
</evidence>